<proteinExistence type="predicted"/>
<keyword evidence="3" id="KW-1185">Reference proteome</keyword>
<accession>A0ABY7JGB6</accession>
<dbReference type="RefSeq" id="WP_277413222.1">
    <property type="nucleotide sequence ID" value="NZ_CP114203.1"/>
</dbReference>
<evidence type="ECO:0000313" key="3">
    <source>
        <dbReference type="Proteomes" id="UP001210169"/>
    </source>
</evidence>
<dbReference type="Gene3D" id="3.40.190.10">
    <property type="entry name" value="Periplasmic binding protein-like II"/>
    <property type="match status" value="2"/>
</dbReference>
<sequence>MLMVVTDWLPALIADDKLLPLDRFFAQAPPAGWPDVWHPALRELQCGDGSTYGVPYHVGPMMLLYRADLYDDPAERAGFAQRFGYQLAAPDTWGQYLDRHAGLPGRSMGATARSPRASR</sequence>
<dbReference type="Proteomes" id="UP001210169">
    <property type="component" value="Chromosome"/>
</dbReference>
<evidence type="ECO:0000256" key="1">
    <source>
        <dbReference type="SAM" id="MobiDB-lite"/>
    </source>
</evidence>
<dbReference type="Pfam" id="PF13416">
    <property type="entry name" value="SBP_bac_8"/>
    <property type="match status" value="1"/>
</dbReference>
<feature type="region of interest" description="Disordered" evidence="1">
    <location>
        <begin position="100"/>
        <end position="119"/>
    </location>
</feature>
<reference evidence="2 3" key="1">
    <citation type="submission" date="2022-12" db="EMBL/GenBank/DDBJ databases">
        <authorList>
            <person name="Ruckert C."/>
            <person name="Busche T."/>
            <person name="Kalinowski J."/>
            <person name="Wittmann C."/>
        </authorList>
    </citation>
    <scope>NUCLEOTIDE SEQUENCE [LARGE SCALE GENOMIC DNA]</scope>
    <source>
        <strain evidence="2 3">DSM 40276</strain>
    </source>
</reference>
<dbReference type="InterPro" id="IPR006059">
    <property type="entry name" value="SBP"/>
</dbReference>
<evidence type="ECO:0000313" key="2">
    <source>
        <dbReference type="EMBL" id="WAU09530.1"/>
    </source>
</evidence>
<dbReference type="GeneID" id="301331134"/>
<name>A0ABY7JGB6_STRNI</name>
<organism evidence="2 3">
    <name type="scientific">Streptomyces nigrescens</name>
    <dbReference type="NCBI Taxonomy" id="1920"/>
    <lineage>
        <taxon>Bacteria</taxon>
        <taxon>Bacillati</taxon>
        <taxon>Actinomycetota</taxon>
        <taxon>Actinomycetes</taxon>
        <taxon>Kitasatosporales</taxon>
        <taxon>Streptomycetaceae</taxon>
        <taxon>Streptomyces</taxon>
    </lineage>
</organism>
<protein>
    <submittedName>
        <fullName evidence="2">Extracellular solute-binding protein</fullName>
    </submittedName>
</protein>
<dbReference type="EMBL" id="CP114203">
    <property type="protein sequence ID" value="WAU09530.1"/>
    <property type="molecule type" value="Genomic_DNA"/>
</dbReference>
<dbReference type="SUPFAM" id="SSF53850">
    <property type="entry name" value="Periplasmic binding protein-like II"/>
    <property type="match status" value="1"/>
</dbReference>
<gene>
    <name evidence="2" type="ORF">STRNI_001944</name>
</gene>